<feature type="compositionally biased region" description="Polar residues" evidence="2">
    <location>
        <begin position="351"/>
        <end position="376"/>
    </location>
</feature>
<name>A0A834JLD4_VESPE</name>
<organism evidence="3 4">
    <name type="scientific">Vespula pensylvanica</name>
    <name type="common">Western yellow jacket</name>
    <name type="synonym">Wasp</name>
    <dbReference type="NCBI Taxonomy" id="30213"/>
    <lineage>
        <taxon>Eukaryota</taxon>
        <taxon>Metazoa</taxon>
        <taxon>Ecdysozoa</taxon>
        <taxon>Arthropoda</taxon>
        <taxon>Hexapoda</taxon>
        <taxon>Insecta</taxon>
        <taxon>Pterygota</taxon>
        <taxon>Neoptera</taxon>
        <taxon>Endopterygota</taxon>
        <taxon>Hymenoptera</taxon>
        <taxon>Apocrita</taxon>
        <taxon>Aculeata</taxon>
        <taxon>Vespoidea</taxon>
        <taxon>Vespidae</taxon>
        <taxon>Vespinae</taxon>
        <taxon>Vespula</taxon>
    </lineage>
</organism>
<dbReference type="Proteomes" id="UP000600918">
    <property type="component" value="Unassembled WGS sequence"/>
</dbReference>
<feature type="coiled-coil region" evidence="1">
    <location>
        <begin position="516"/>
        <end position="613"/>
    </location>
</feature>
<dbReference type="EMBL" id="JACSDY010000023">
    <property type="protein sequence ID" value="KAF7390621.1"/>
    <property type="molecule type" value="Genomic_DNA"/>
</dbReference>
<protein>
    <recommendedName>
        <fullName evidence="5">FK506-binding protein 15</fullName>
    </recommendedName>
</protein>
<accession>A0A834JLD4</accession>
<keyword evidence="4" id="KW-1185">Reference proteome</keyword>
<feature type="region of interest" description="Disordered" evidence="2">
    <location>
        <begin position="306"/>
        <end position="376"/>
    </location>
</feature>
<evidence type="ECO:0000256" key="2">
    <source>
        <dbReference type="SAM" id="MobiDB-lite"/>
    </source>
</evidence>
<feature type="region of interest" description="Disordered" evidence="2">
    <location>
        <begin position="704"/>
        <end position="741"/>
    </location>
</feature>
<dbReference type="Gene3D" id="1.10.287.1490">
    <property type="match status" value="1"/>
</dbReference>
<evidence type="ECO:0008006" key="5">
    <source>
        <dbReference type="Google" id="ProtNLM"/>
    </source>
</evidence>
<reference evidence="3" key="1">
    <citation type="journal article" date="2020" name="G3 (Bethesda)">
        <title>High-Quality Assemblies for Three Invasive Social Wasps from the &lt;i&gt;Vespula&lt;/i&gt; Genus.</title>
        <authorList>
            <person name="Harrop T.W.R."/>
            <person name="Guhlin J."/>
            <person name="McLaughlin G.M."/>
            <person name="Permina E."/>
            <person name="Stockwell P."/>
            <person name="Gilligan J."/>
            <person name="Le Lec M.F."/>
            <person name="Gruber M.A.M."/>
            <person name="Quinn O."/>
            <person name="Lovegrove M."/>
            <person name="Duncan E.J."/>
            <person name="Remnant E.J."/>
            <person name="Van Eeckhoven J."/>
            <person name="Graham B."/>
            <person name="Knapp R.A."/>
            <person name="Langford K.W."/>
            <person name="Kronenberg Z."/>
            <person name="Press M.O."/>
            <person name="Eacker S.M."/>
            <person name="Wilson-Rankin E.E."/>
            <person name="Purcell J."/>
            <person name="Lester P.J."/>
            <person name="Dearden P.K."/>
        </authorList>
    </citation>
    <scope>NUCLEOTIDE SEQUENCE</scope>
    <source>
        <strain evidence="3">Volc-1</strain>
    </source>
</reference>
<evidence type="ECO:0000256" key="1">
    <source>
        <dbReference type="SAM" id="Coils"/>
    </source>
</evidence>
<proteinExistence type="predicted"/>
<evidence type="ECO:0000313" key="3">
    <source>
        <dbReference type="EMBL" id="KAF7390621.1"/>
    </source>
</evidence>
<gene>
    <name evidence="3" type="ORF">H0235_017783</name>
</gene>
<dbReference type="PANTHER" id="PTHR44927:SF1">
    <property type="entry name" value="FK506-BINDING PROTEIN 15"/>
    <property type="match status" value="1"/>
</dbReference>
<dbReference type="AlphaFoldDB" id="A0A834JLD4"/>
<evidence type="ECO:0000313" key="4">
    <source>
        <dbReference type="Proteomes" id="UP000600918"/>
    </source>
</evidence>
<keyword evidence="1" id="KW-0175">Coiled coil</keyword>
<feature type="compositionally biased region" description="Basic and acidic residues" evidence="2">
    <location>
        <begin position="732"/>
        <end position="741"/>
    </location>
</feature>
<comment type="caution">
    <text evidence="3">The sequence shown here is derived from an EMBL/GenBank/DDBJ whole genome shotgun (WGS) entry which is preliminary data.</text>
</comment>
<dbReference type="PANTHER" id="PTHR44927">
    <property type="entry name" value="FK506-BINDING PROTEIN 15"/>
    <property type="match status" value="1"/>
</dbReference>
<sequence length="741" mass="83266">MNADDQLPNIEKIFKNEDEDFVPGAGSNLAAIFGNYTKDQDISCVIKQPGQKKSSNKRNSLSTPSSTKTEVIIAKAIHAYKLQNGQYISIGKLGIALTGNVSARIYQIILYKTKQEYVSIVTITRKFTYTVQINNYSTYYDDNNENWSILFESNDACIEFAREIGIAKYFSKEDKIDNVIYQDLTAVTKEKVTKEGSSVSMKYFISTDIVQPCKINYSSLQTMTVNISMDDSWEKTLVGISKELKRILFLPPSKQISLGPGFPKDKDILMEIEVTNIQDSEEQYSLSKPTVSGKASLLSRMAKMGQSILPKMQTSTTTDSEDTEDDSPQKSPRQKKIESLEVSLQKKHMTQETSGSITQSTCKVTKSKNNVPSTNPIISKPLIPSAAFTSPWPASQLQSNYITSNGQMYSLQPQPVTQAVSTVIDPSLNMLLSETRMANAELRMGMSKIADNVQKVLDKFHILELQNASSTKDATMEDTLKLLLTMNTSQSGAKNKELLNTTDVEKDVCCEHLSDLSKIRKEIVELENEVKYLKESLSKSVEFAKTLEEEKVSLSSINKELNDKIKVLEISLSNKNDELIAKLEDIEKYKKSQNEYERDNAELKNKISELAAKVDSAMTGINMVSSKHFMKENKNKEIKYIMNKTYLTLMETFTNDSYSSEHIKAVVANTIKNITLQVLQEVPERNIIETGTELRKALKNIQDNDEQSSKFLNNPNSVIPAEQNEPPPIPPMDKELDNAIY</sequence>